<evidence type="ECO:0000256" key="3">
    <source>
        <dbReference type="ARBA" id="ARBA00023136"/>
    </source>
</evidence>
<dbReference type="Pfam" id="PF07690">
    <property type="entry name" value="MFS_1"/>
    <property type="match status" value="1"/>
</dbReference>
<organism evidence="5 6">
    <name type="scientific">Pikeienuella piscinae</name>
    <dbReference type="NCBI Taxonomy" id="2748098"/>
    <lineage>
        <taxon>Bacteria</taxon>
        <taxon>Pseudomonadati</taxon>
        <taxon>Pseudomonadota</taxon>
        <taxon>Alphaproteobacteria</taxon>
        <taxon>Rhodobacterales</taxon>
        <taxon>Paracoccaceae</taxon>
        <taxon>Pikeienuella</taxon>
    </lineage>
</organism>
<evidence type="ECO:0000256" key="2">
    <source>
        <dbReference type="ARBA" id="ARBA00022989"/>
    </source>
</evidence>
<feature type="transmembrane region" description="Helical" evidence="4">
    <location>
        <begin position="139"/>
        <end position="165"/>
    </location>
</feature>
<dbReference type="SUPFAM" id="SSF103473">
    <property type="entry name" value="MFS general substrate transporter"/>
    <property type="match status" value="1"/>
</dbReference>
<name>A0A7M3T7H0_9RHOB</name>
<evidence type="ECO:0000256" key="4">
    <source>
        <dbReference type="SAM" id="Phobius"/>
    </source>
</evidence>
<dbReference type="EMBL" id="CP049056">
    <property type="protein sequence ID" value="QIE57951.1"/>
    <property type="molecule type" value="Genomic_DNA"/>
</dbReference>
<keyword evidence="1 4" id="KW-0812">Transmembrane</keyword>
<proteinExistence type="predicted"/>
<feature type="transmembrane region" description="Helical" evidence="4">
    <location>
        <begin position="337"/>
        <end position="361"/>
    </location>
</feature>
<feature type="transmembrane region" description="Helical" evidence="4">
    <location>
        <begin position="242"/>
        <end position="263"/>
    </location>
</feature>
<feature type="transmembrane region" description="Helical" evidence="4">
    <location>
        <begin position="171"/>
        <end position="191"/>
    </location>
</feature>
<feature type="transmembrane region" description="Helical" evidence="4">
    <location>
        <begin position="367"/>
        <end position="386"/>
    </location>
</feature>
<dbReference type="InterPro" id="IPR011701">
    <property type="entry name" value="MFS"/>
</dbReference>
<sequence length="407" mass="45584">MSLAEGRALPRWRRPESMLILMAFGSMLAFSTWMAVAANFIIEVVHFDGSDNGWMHTVREIPGFLAFLAIFIFALIKEQTFGLISLFLLGFGSALTAEFPTLQGVLVVTFISSLGFHYFETVAQSLQLQWLPKAEAPRILGRIVSAASAGALVSYGSIVLAWEFFDLSYRTIYWASGGFCMAVALVCWLAYPQFRSDTVQRKDFVVKRRYWLYYALVFMAGARRQIFTVFAAFMMVELYGFHLHHVAGLMLLNYCVMIFAAPLIGRVIARRGERLALIVEYSGLLTVFLFYAGLYWFAWPWEAAAALYVVDHILFTMAFAQKTYFQKIADPEDQAPTAAVAFTINHIAAVFLPALLGYLWLVDPASVYSLAAAMACVSLFLATLVPRHPEKGRETRLARGPLAQPAE</sequence>
<feature type="transmembrane region" description="Helical" evidence="4">
    <location>
        <begin position="101"/>
        <end position="119"/>
    </location>
</feature>
<keyword evidence="3 4" id="KW-0472">Membrane</keyword>
<keyword evidence="2 4" id="KW-1133">Transmembrane helix</keyword>
<evidence type="ECO:0000256" key="1">
    <source>
        <dbReference type="ARBA" id="ARBA00022692"/>
    </source>
</evidence>
<accession>A0A7M3T7H0</accession>
<dbReference type="InterPro" id="IPR036259">
    <property type="entry name" value="MFS_trans_sf"/>
</dbReference>
<dbReference type="AlphaFoldDB" id="A0A7M3T7H0"/>
<keyword evidence="6" id="KW-1185">Reference proteome</keyword>
<dbReference type="KEGG" id="hdh:G5B40_17540"/>
<dbReference type="Gene3D" id="1.20.1250.20">
    <property type="entry name" value="MFS general substrate transporter like domains"/>
    <property type="match status" value="2"/>
</dbReference>
<reference evidence="5 6" key="1">
    <citation type="submission" date="2020-02" db="EMBL/GenBank/DDBJ databases">
        <title>complete genome sequence of Rhodobacteraceae bacterium.</title>
        <authorList>
            <person name="Park J."/>
            <person name="Kim Y.-S."/>
            <person name="Kim K.-H."/>
        </authorList>
    </citation>
    <scope>NUCLEOTIDE SEQUENCE [LARGE SCALE GENOMIC DNA]</scope>
    <source>
        <strain evidence="5 6">RR4-56</strain>
    </source>
</reference>
<dbReference type="GO" id="GO:0022857">
    <property type="term" value="F:transmembrane transporter activity"/>
    <property type="evidence" value="ECO:0007669"/>
    <property type="project" value="InterPro"/>
</dbReference>
<feature type="transmembrane region" description="Helical" evidence="4">
    <location>
        <begin position="305"/>
        <end position="325"/>
    </location>
</feature>
<evidence type="ECO:0000313" key="5">
    <source>
        <dbReference type="EMBL" id="QIE57951.1"/>
    </source>
</evidence>
<dbReference type="Proteomes" id="UP000503336">
    <property type="component" value="Chromosome"/>
</dbReference>
<protein>
    <submittedName>
        <fullName evidence="5">MFS transporter</fullName>
    </submittedName>
</protein>
<feature type="transmembrane region" description="Helical" evidence="4">
    <location>
        <begin position="275"/>
        <end position="299"/>
    </location>
</feature>
<feature type="transmembrane region" description="Helical" evidence="4">
    <location>
        <begin position="211"/>
        <end position="236"/>
    </location>
</feature>
<gene>
    <name evidence="5" type="ORF">G5B40_17540</name>
</gene>
<feature type="transmembrane region" description="Helical" evidence="4">
    <location>
        <begin position="63"/>
        <end position="89"/>
    </location>
</feature>
<feature type="transmembrane region" description="Helical" evidence="4">
    <location>
        <begin position="20"/>
        <end position="42"/>
    </location>
</feature>
<evidence type="ECO:0000313" key="6">
    <source>
        <dbReference type="Proteomes" id="UP000503336"/>
    </source>
</evidence>